<dbReference type="Proteomes" id="UP001221519">
    <property type="component" value="Chromosome"/>
</dbReference>
<evidence type="ECO:0000259" key="8">
    <source>
        <dbReference type="PROSITE" id="PS50893"/>
    </source>
</evidence>
<dbReference type="PANTHER" id="PTHR43297:SF2">
    <property type="entry name" value="DIPEPTIDE TRANSPORT ATP-BINDING PROTEIN DPPD"/>
    <property type="match status" value="1"/>
</dbReference>
<dbReference type="EMBL" id="CP118101">
    <property type="protein sequence ID" value="WDH80911.1"/>
    <property type="molecule type" value="Genomic_DNA"/>
</dbReference>
<evidence type="ECO:0000256" key="5">
    <source>
        <dbReference type="ARBA" id="ARBA00022741"/>
    </source>
</evidence>
<evidence type="ECO:0000313" key="12">
    <source>
        <dbReference type="Proteomes" id="UP001221519"/>
    </source>
</evidence>
<dbReference type="InterPro" id="IPR027417">
    <property type="entry name" value="P-loop_NTPase"/>
</dbReference>
<evidence type="ECO:0000256" key="3">
    <source>
        <dbReference type="ARBA" id="ARBA00022448"/>
    </source>
</evidence>
<dbReference type="GO" id="GO:0015833">
    <property type="term" value="P:peptide transport"/>
    <property type="evidence" value="ECO:0007669"/>
    <property type="project" value="InterPro"/>
</dbReference>
<accession>A0AAX3MUX3</accession>
<dbReference type="GO" id="GO:0005886">
    <property type="term" value="C:plasma membrane"/>
    <property type="evidence" value="ECO:0007669"/>
    <property type="project" value="UniProtKB-SubCell"/>
</dbReference>
<dbReference type="PROSITE" id="PS00211">
    <property type="entry name" value="ABC_TRANSPORTER_1"/>
    <property type="match status" value="1"/>
</dbReference>
<dbReference type="InterPro" id="IPR003439">
    <property type="entry name" value="ABC_transporter-like_ATP-bd"/>
</dbReference>
<evidence type="ECO:0000256" key="2">
    <source>
        <dbReference type="ARBA" id="ARBA00005417"/>
    </source>
</evidence>
<keyword evidence="3" id="KW-0813">Transport</keyword>
<dbReference type="GO" id="GO:0016887">
    <property type="term" value="F:ATP hydrolysis activity"/>
    <property type="evidence" value="ECO:0007669"/>
    <property type="project" value="InterPro"/>
</dbReference>
<dbReference type="Pfam" id="PF08352">
    <property type="entry name" value="oligo_HPY"/>
    <property type="match status" value="1"/>
</dbReference>
<comment type="similarity">
    <text evidence="2">Belongs to the ABC transporter superfamily.</text>
</comment>
<keyword evidence="5" id="KW-0547">Nucleotide-binding</keyword>
<name>A0AAX3MUX3_9BACL</name>
<sequence length="359" mass="39067">MMATRNEGAAPLLEVNNLHVSFATYGGSVQAVRGVDLALYKGETLAIVGESGSGKSVTARSIMRLLPKQTATINKGSIKYKNIELVSMSEKQIRKLRGSEITMIFQDAMTALNPTISIGEQLMEGIRHHQKLSRAEAKKRAMDMLQLIGIKDPEARMKQYLHEFSGGMRQRVMIAIAAIGNPSILIADEPTTALDVTIQAQILDLFKMLQAETGVSIIMITHDLGVVANLAQRVCVMYAGKIVESGTVRQIFYDPKHPYTQGLLASMPRVDGDRSKPLISIPGTPPDLFSPPIGCPYSARCPYVMEVCGSYDPPSVSMDGAPEHTAACWLLDERSKGVFPKKSVPTPKVLEPAIRSSIS</sequence>
<dbReference type="FunFam" id="3.40.50.300:FF:000016">
    <property type="entry name" value="Oligopeptide ABC transporter ATP-binding component"/>
    <property type="match status" value="1"/>
</dbReference>
<dbReference type="InterPro" id="IPR050388">
    <property type="entry name" value="ABC_Ni/Peptide_Import"/>
</dbReference>
<evidence type="ECO:0000256" key="7">
    <source>
        <dbReference type="ARBA" id="ARBA00023136"/>
    </source>
</evidence>
<dbReference type="Proteomes" id="UP001220962">
    <property type="component" value="Chromosome"/>
</dbReference>
<dbReference type="Gene3D" id="3.40.50.300">
    <property type="entry name" value="P-loop containing nucleotide triphosphate hydrolases"/>
    <property type="match status" value="1"/>
</dbReference>
<dbReference type="NCBIfam" id="TIGR01727">
    <property type="entry name" value="oligo_HPY"/>
    <property type="match status" value="1"/>
</dbReference>
<evidence type="ECO:0000313" key="10">
    <source>
        <dbReference type="EMBL" id="WDI00611.1"/>
    </source>
</evidence>
<dbReference type="RefSeq" id="WP_274337270.1">
    <property type="nucleotide sequence ID" value="NZ_CP118101.1"/>
</dbReference>
<dbReference type="EMBL" id="CP118108">
    <property type="protein sequence ID" value="WDI00611.1"/>
    <property type="molecule type" value="Genomic_DNA"/>
</dbReference>
<proteinExistence type="inferred from homology"/>
<evidence type="ECO:0000313" key="11">
    <source>
        <dbReference type="Proteomes" id="UP001220962"/>
    </source>
</evidence>
<dbReference type="Pfam" id="PF00005">
    <property type="entry name" value="ABC_tran"/>
    <property type="match status" value="1"/>
</dbReference>
<keyword evidence="12" id="KW-1185">Reference proteome</keyword>
<feature type="domain" description="ABC transporter" evidence="8">
    <location>
        <begin position="13"/>
        <end position="264"/>
    </location>
</feature>
<organism evidence="9 11">
    <name type="scientific">Paenibacillus urinalis</name>
    <dbReference type="NCBI Taxonomy" id="521520"/>
    <lineage>
        <taxon>Bacteria</taxon>
        <taxon>Bacillati</taxon>
        <taxon>Bacillota</taxon>
        <taxon>Bacilli</taxon>
        <taxon>Bacillales</taxon>
        <taxon>Paenibacillaceae</taxon>
        <taxon>Paenibacillus</taxon>
    </lineage>
</organism>
<dbReference type="InterPro" id="IPR003593">
    <property type="entry name" value="AAA+_ATPase"/>
</dbReference>
<dbReference type="CDD" id="cd03257">
    <property type="entry name" value="ABC_NikE_OppD_transporters"/>
    <property type="match status" value="1"/>
</dbReference>
<dbReference type="SUPFAM" id="SSF52540">
    <property type="entry name" value="P-loop containing nucleoside triphosphate hydrolases"/>
    <property type="match status" value="1"/>
</dbReference>
<evidence type="ECO:0000313" key="9">
    <source>
        <dbReference type="EMBL" id="WDH80911.1"/>
    </source>
</evidence>
<dbReference type="AlphaFoldDB" id="A0AAX3MUX3"/>
<evidence type="ECO:0000256" key="6">
    <source>
        <dbReference type="ARBA" id="ARBA00022840"/>
    </source>
</evidence>
<dbReference type="SMART" id="SM00382">
    <property type="entry name" value="AAA"/>
    <property type="match status" value="1"/>
</dbReference>
<dbReference type="PANTHER" id="PTHR43297">
    <property type="entry name" value="OLIGOPEPTIDE TRANSPORT ATP-BINDING PROTEIN APPD"/>
    <property type="match status" value="1"/>
</dbReference>
<dbReference type="InterPro" id="IPR017871">
    <property type="entry name" value="ABC_transporter-like_CS"/>
</dbReference>
<keyword evidence="4" id="KW-1003">Cell membrane</keyword>
<keyword evidence="6 9" id="KW-0067">ATP-binding</keyword>
<comment type="subcellular location">
    <subcellularLocation>
        <location evidence="1">Cell membrane</location>
        <topology evidence="1">Peripheral membrane protein</topology>
    </subcellularLocation>
</comment>
<dbReference type="InterPro" id="IPR013563">
    <property type="entry name" value="Oligopep_ABC_C"/>
</dbReference>
<dbReference type="GO" id="GO:0005524">
    <property type="term" value="F:ATP binding"/>
    <property type="evidence" value="ECO:0007669"/>
    <property type="project" value="UniProtKB-KW"/>
</dbReference>
<dbReference type="PROSITE" id="PS50893">
    <property type="entry name" value="ABC_TRANSPORTER_2"/>
    <property type="match status" value="1"/>
</dbReference>
<evidence type="ECO:0000256" key="1">
    <source>
        <dbReference type="ARBA" id="ARBA00004202"/>
    </source>
</evidence>
<reference evidence="9 12" key="1">
    <citation type="submission" date="2023-02" db="EMBL/GenBank/DDBJ databases">
        <title>Pathogen: clinical or host-associated sample.</title>
        <authorList>
            <person name="Hergert J."/>
            <person name="Casey R."/>
            <person name="Wagner J."/>
            <person name="Young E.L."/>
            <person name="Oakeson K.F."/>
        </authorList>
    </citation>
    <scope>NUCLEOTIDE SEQUENCE</scope>
    <source>
        <strain evidence="10 12">2022CK-00829</strain>
        <strain evidence="9">2022CK-00830</strain>
    </source>
</reference>
<evidence type="ECO:0000256" key="4">
    <source>
        <dbReference type="ARBA" id="ARBA00022475"/>
    </source>
</evidence>
<protein>
    <submittedName>
        <fullName evidence="9">ABC transporter ATP-binding protein</fullName>
    </submittedName>
</protein>
<gene>
    <name evidence="9" type="ORF">PUW23_15340</name>
    <name evidence="10" type="ORF">PUW25_15100</name>
</gene>
<keyword evidence="7" id="KW-0472">Membrane</keyword>